<dbReference type="EMBL" id="MU853395">
    <property type="protein sequence ID" value="KAK4106978.1"/>
    <property type="molecule type" value="Genomic_DNA"/>
</dbReference>
<dbReference type="AlphaFoldDB" id="A0AAN6T6V5"/>
<gene>
    <name evidence="1" type="ORF">N656DRAFT_785815</name>
</gene>
<dbReference type="Proteomes" id="UP001302812">
    <property type="component" value="Unassembled WGS sequence"/>
</dbReference>
<accession>A0AAN6T6V5</accession>
<feature type="non-terminal residue" evidence="1">
    <location>
        <position position="61"/>
    </location>
</feature>
<dbReference type="RefSeq" id="XP_064664548.1">
    <property type="nucleotide sequence ID" value="XM_064816465.1"/>
</dbReference>
<reference evidence="1" key="1">
    <citation type="journal article" date="2023" name="Mol. Phylogenet. Evol.">
        <title>Genome-scale phylogeny and comparative genomics of the fungal order Sordariales.</title>
        <authorList>
            <person name="Hensen N."/>
            <person name="Bonometti L."/>
            <person name="Westerberg I."/>
            <person name="Brannstrom I.O."/>
            <person name="Guillou S."/>
            <person name="Cros-Aarteil S."/>
            <person name="Calhoun S."/>
            <person name="Haridas S."/>
            <person name="Kuo A."/>
            <person name="Mondo S."/>
            <person name="Pangilinan J."/>
            <person name="Riley R."/>
            <person name="LaButti K."/>
            <person name="Andreopoulos B."/>
            <person name="Lipzen A."/>
            <person name="Chen C."/>
            <person name="Yan M."/>
            <person name="Daum C."/>
            <person name="Ng V."/>
            <person name="Clum A."/>
            <person name="Steindorff A."/>
            <person name="Ohm R.A."/>
            <person name="Martin F."/>
            <person name="Silar P."/>
            <person name="Natvig D.O."/>
            <person name="Lalanne C."/>
            <person name="Gautier V."/>
            <person name="Ament-Velasquez S.L."/>
            <person name="Kruys A."/>
            <person name="Hutchinson M.I."/>
            <person name="Powell A.J."/>
            <person name="Barry K."/>
            <person name="Miller A.N."/>
            <person name="Grigoriev I.V."/>
            <person name="Debuchy R."/>
            <person name="Gladieux P."/>
            <person name="Hiltunen Thoren M."/>
            <person name="Johannesson H."/>
        </authorList>
    </citation>
    <scope>NUCLEOTIDE SEQUENCE</scope>
    <source>
        <strain evidence="1">CBS 508.74</strain>
    </source>
</reference>
<evidence type="ECO:0000313" key="1">
    <source>
        <dbReference type="EMBL" id="KAK4106978.1"/>
    </source>
</evidence>
<keyword evidence="2" id="KW-1185">Reference proteome</keyword>
<reference evidence="1" key="2">
    <citation type="submission" date="2023-05" db="EMBL/GenBank/DDBJ databases">
        <authorList>
            <consortium name="Lawrence Berkeley National Laboratory"/>
            <person name="Steindorff A."/>
            <person name="Hensen N."/>
            <person name="Bonometti L."/>
            <person name="Westerberg I."/>
            <person name="Brannstrom I.O."/>
            <person name="Guillou S."/>
            <person name="Cros-Aarteil S."/>
            <person name="Calhoun S."/>
            <person name="Haridas S."/>
            <person name="Kuo A."/>
            <person name="Mondo S."/>
            <person name="Pangilinan J."/>
            <person name="Riley R."/>
            <person name="Labutti K."/>
            <person name="Andreopoulos B."/>
            <person name="Lipzen A."/>
            <person name="Chen C."/>
            <person name="Yanf M."/>
            <person name="Daum C."/>
            <person name="Ng V."/>
            <person name="Clum A."/>
            <person name="Ohm R."/>
            <person name="Martin F."/>
            <person name="Silar P."/>
            <person name="Natvig D."/>
            <person name="Lalanne C."/>
            <person name="Gautier V."/>
            <person name="Ament-Velasquez S.L."/>
            <person name="Kruys A."/>
            <person name="Hutchinson M.I."/>
            <person name="Powell A.J."/>
            <person name="Barry K."/>
            <person name="Miller A.N."/>
            <person name="Grigoriev I.V."/>
            <person name="Debuchy R."/>
            <person name="Gladieux P."/>
            <person name="Thoren M.H."/>
            <person name="Johannesson H."/>
        </authorList>
    </citation>
    <scope>NUCLEOTIDE SEQUENCE</scope>
    <source>
        <strain evidence="1">CBS 508.74</strain>
    </source>
</reference>
<name>A0AAN6T6V5_9PEZI</name>
<evidence type="ECO:0000313" key="2">
    <source>
        <dbReference type="Proteomes" id="UP001302812"/>
    </source>
</evidence>
<protein>
    <submittedName>
        <fullName evidence="1">Uncharacterized protein</fullName>
    </submittedName>
</protein>
<organism evidence="1 2">
    <name type="scientific">Canariomyces notabilis</name>
    <dbReference type="NCBI Taxonomy" id="2074819"/>
    <lineage>
        <taxon>Eukaryota</taxon>
        <taxon>Fungi</taxon>
        <taxon>Dikarya</taxon>
        <taxon>Ascomycota</taxon>
        <taxon>Pezizomycotina</taxon>
        <taxon>Sordariomycetes</taxon>
        <taxon>Sordariomycetidae</taxon>
        <taxon>Sordariales</taxon>
        <taxon>Chaetomiaceae</taxon>
        <taxon>Canariomyces</taxon>
    </lineage>
</organism>
<dbReference type="GeneID" id="89940590"/>
<sequence length="61" mass="6918">MKTLVGPDLKQVHLVATSRREEELESCLGGWIHTDNRMPIDMDSVNEYIRSYVKARRSAGG</sequence>
<comment type="caution">
    <text evidence="1">The sequence shown here is derived from an EMBL/GenBank/DDBJ whole genome shotgun (WGS) entry which is preliminary data.</text>
</comment>
<proteinExistence type="predicted"/>